<gene>
    <name evidence="2" type="ORF">EX30DRAFT_348356</name>
</gene>
<dbReference type="InParanoid" id="A0A4S2MZH3"/>
<evidence type="ECO:0000256" key="1">
    <source>
        <dbReference type="SAM" id="Coils"/>
    </source>
</evidence>
<sequence>MLSPKTLLQTTSDTAVTVAPNTQYTLYTFMESGVQSFLLPPLVAFMFLQQVPLTDIKKLNEHQLECLQSELQLLAKEAGEKDNDPFHPITKRGLEIEIGRRGADDEESGNREQRQMRGSDLITTLLLISSPPPAVPSKSHRRILHAMISPDARLPTTPGPVVPDIAPSGIIHYTPVVLLEEDEPNIFRILPTAARDLLQKEFTITNYIDLRSYEFITLKQC</sequence>
<dbReference type="Proteomes" id="UP000298138">
    <property type="component" value="Unassembled WGS sequence"/>
</dbReference>
<dbReference type="AlphaFoldDB" id="A0A4S2MZH3"/>
<dbReference type="EMBL" id="ML220117">
    <property type="protein sequence ID" value="TGZ81974.1"/>
    <property type="molecule type" value="Genomic_DNA"/>
</dbReference>
<organism evidence="2 3">
    <name type="scientific">Ascodesmis nigricans</name>
    <dbReference type="NCBI Taxonomy" id="341454"/>
    <lineage>
        <taxon>Eukaryota</taxon>
        <taxon>Fungi</taxon>
        <taxon>Dikarya</taxon>
        <taxon>Ascomycota</taxon>
        <taxon>Pezizomycotina</taxon>
        <taxon>Pezizomycetes</taxon>
        <taxon>Pezizales</taxon>
        <taxon>Ascodesmidaceae</taxon>
        <taxon>Ascodesmis</taxon>
    </lineage>
</organism>
<reference evidence="2 3" key="1">
    <citation type="submission" date="2019-04" db="EMBL/GenBank/DDBJ databases">
        <title>Comparative genomics and transcriptomics to analyze fruiting body development in filamentous ascomycetes.</title>
        <authorList>
            <consortium name="DOE Joint Genome Institute"/>
            <person name="Lutkenhaus R."/>
            <person name="Traeger S."/>
            <person name="Breuer J."/>
            <person name="Kuo A."/>
            <person name="Lipzen A."/>
            <person name="Pangilinan J."/>
            <person name="Dilworth D."/>
            <person name="Sandor L."/>
            <person name="Poggeler S."/>
            <person name="Barry K."/>
            <person name="Grigoriev I.V."/>
            <person name="Nowrousian M."/>
        </authorList>
    </citation>
    <scope>NUCLEOTIDE SEQUENCE [LARGE SCALE GENOMIC DNA]</scope>
    <source>
        <strain evidence="2 3">CBS 389.68</strain>
    </source>
</reference>
<feature type="coiled-coil region" evidence="1">
    <location>
        <begin position="57"/>
        <end position="84"/>
    </location>
</feature>
<accession>A0A4S2MZH3</accession>
<keyword evidence="1" id="KW-0175">Coiled coil</keyword>
<evidence type="ECO:0000313" key="3">
    <source>
        <dbReference type="Proteomes" id="UP000298138"/>
    </source>
</evidence>
<evidence type="ECO:0000313" key="2">
    <source>
        <dbReference type="EMBL" id="TGZ81974.1"/>
    </source>
</evidence>
<keyword evidence="3" id="KW-1185">Reference proteome</keyword>
<proteinExistence type="predicted"/>
<name>A0A4S2MZH3_9PEZI</name>
<protein>
    <submittedName>
        <fullName evidence="2">Uncharacterized protein</fullName>
    </submittedName>
</protein>